<proteinExistence type="predicted"/>
<dbReference type="Proteomes" id="UP001139971">
    <property type="component" value="Unassembled WGS sequence"/>
</dbReference>
<dbReference type="AlphaFoldDB" id="A0A9X3YIM0"/>
<dbReference type="InterPro" id="IPR009752">
    <property type="entry name" value="Phage_Mu_GpJ"/>
</dbReference>
<protein>
    <submittedName>
        <fullName evidence="1">DUF1320 domain-containing protein</fullName>
    </submittedName>
</protein>
<dbReference type="Pfam" id="PF07030">
    <property type="entry name" value="Phage_Mu_Gp36"/>
    <property type="match status" value="1"/>
</dbReference>
<name>A0A9X3YIM0_9GAMM</name>
<dbReference type="EMBL" id="JAOVZO020000015">
    <property type="protein sequence ID" value="MDC8012937.1"/>
    <property type="molecule type" value="Genomic_DNA"/>
</dbReference>
<comment type="caution">
    <text evidence="1">The sequence shown here is derived from an EMBL/GenBank/DDBJ whole genome shotgun (WGS) entry which is preliminary data.</text>
</comment>
<evidence type="ECO:0000313" key="2">
    <source>
        <dbReference type="Proteomes" id="UP001139971"/>
    </source>
</evidence>
<keyword evidence="2" id="KW-1185">Reference proteome</keyword>
<organism evidence="1 2">
    <name type="scientific">Tahibacter soli</name>
    <dbReference type="NCBI Taxonomy" id="2983605"/>
    <lineage>
        <taxon>Bacteria</taxon>
        <taxon>Pseudomonadati</taxon>
        <taxon>Pseudomonadota</taxon>
        <taxon>Gammaproteobacteria</taxon>
        <taxon>Lysobacterales</taxon>
        <taxon>Rhodanobacteraceae</taxon>
        <taxon>Tahibacter</taxon>
    </lineage>
</organism>
<evidence type="ECO:0000313" key="1">
    <source>
        <dbReference type="EMBL" id="MDC8012937.1"/>
    </source>
</evidence>
<reference evidence="1" key="1">
    <citation type="submission" date="2023-02" db="EMBL/GenBank/DDBJ databases">
        <title>Tahibacter soli sp. nov. isolated from soil.</title>
        <authorList>
            <person name="Baek J.H."/>
            <person name="Lee J.K."/>
            <person name="Choi D.G."/>
            <person name="Jeon C.O."/>
        </authorList>
    </citation>
    <scope>NUCLEOTIDE SEQUENCE</scope>
    <source>
        <strain evidence="1">BL</strain>
    </source>
</reference>
<accession>A0A9X3YIM0</accession>
<sequence>MSYVTPLQLAEKPGARELAQVASTEHRAVVDAELMDRTLRGGDRSSYDADDMASADAALARITQVIVETDELMDGYLAARLSLPLASVPLTLTRVARAVVRYELHKDRVTDAKTDPIARDYYDALRLLDAIRDGKVTLGVSDPSSADSPALDVRIESGRKTFGGDELRGFR</sequence>
<dbReference type="RefSeq" id="WP_263544629.1">
    <property type="nucleotide sequence ID" value="NZ_JAOVZO020000015.1"/>
</dbReference>
<gene>
    <name evidence="1" type="ORF">OD750_010315</name>
</gene>